<feature type="transmembrane region" description="Helical" evidence="2">
    <location>
        <begin position="177"/>
        <end position="196"/>
    </location>
</feature>
<feature type="transmembrane region" description="Helical" evidence="2">
    <location>
        <begin position="203"/>
        <end position="222"/>
    </location>
</feature>
<proteinExistence type="predicted"/>
<gene>
    <name evidence="4" type="ORF">EHO60_09465</name>
</gene>
<evidence type="ECO:0000256" key="2">
    <source>
        <dbReference type="SAM" id="Phobius"/>
    </source>
</evidence>
<name>A0A4R9GJU8_9LEPT</name>
<dbReference type="OrthoDB" id="9810918at2"/>
<evidence type="ECO:0000256" key="1">
    <source>
        <dbReference type="SAM" id="MobiDB-lite"/>
    </source>
</evidence>
<comment type="caution">
    <text evidence="4">The sequence shown here is derived from an EMBL/GenBank/DDBJ whole genome shotgun (WGS) entry which is preliminary data.</text>
</comment>
<keyword evidence="2" id="KW-1133">Transmembrane helix</keyword>
<feature type="region of interest" description="Disordered" evidence="1">
    <location>
        <begin position="261"/>
        <end position="293"/>
    </location>
</feature>
<sequence>MKRAFLFLVFFFSVRSVLSEPISLPELHHRVTDLTGTLSSEEISSLEEKLKSLEERKGSQVAILVLPTTGEESIEQYSIRLAEKWKVGRKSIADGVIFLVAKNDRKMRFEVGRGLEGAIPDVLCKRIQIEYVRPLFKEGKYYEGIEIGIEKIIGLIEGEPLPEPTHTTFHETPQGKIGLTGYFLLLAGVAIFVGIFFRRMFSFFKAVAAAGIGYWVGGLLGISFWTMLPVLIVFFVILLVLYSAWNSGMGGGSSWGSWGGPGGGSSWGSSSGGDSGWSGGGGDFGGGGSSTDW</sequence>
<accession>A0A4R9GJU8</accession>
<dbReference type="AlphaFoldDB" id="A0A4R9GJU8"/>
<dbReference type="RefSeq" id="WP_135767854.1">
    <property type="nucleotide sequence ID" value="NZ_RQET01000004.1"/>
</dbReference>
<keyword evidence="2" id="KW-0472">Membrane</keyword>
<protein>
    <submittedName>
        <fullName evidence="4">YgcG family protein</fullName>
    </submittedName>
</protein>
<dbReference type="PANTHER" id="PTHR30373:SF2">
    <property type="entry name" value="UPF0603 PROTEIN YGCG"/>
    <property type="match status" value="1"/>
</dbReference>
<feature type="domain" description="TPM" evidence="3">
    <location>
        <begin position="31"/>
        <end position="153"/>
    </location>
</feature>
<organism evidence="4 5">
    <name type="scientific">Leptospira fletcheri</name>
    <dbReference type="NCBI Taxonomy" id="2484981"/>
    <lineage>
        <taxon>Bacteria</taxon>
        <taxon>Pseudomonadati</taxon>
        <taxon>Spirochaetota</taxon>
        <taxon>Spirochaetia</taxon>
        <taxon>Leptospirales</taxon>
        <taxon>Leptospiraceae</taxon>
        <taxon>Leptospira</taxon>
    </lineage>
</organism>
<dbReference type="PANTHER" id="PTHR30373">
    <property type="entry name" value="UPF0603 PROTEIN YGCG"/>
    <property type="match status" value="1"/>
</dbReference>
<feature type="transmembrane region" description="Helical" evidence="2">
    <location>
        <begin position="228"/>
        <end position="245"/>
    </location>
</feature>
<dbReference type="InterPro" id="IPR007621">
    <property type="entry name" value="TPM_dom"/>
</dbReference>
<dbReference type="EMBL" id="RQET01000004">
    <property type="protein sequence ID" value="TGK12456.1"/>
    <property type="molecule type" value="Genomic_DNA"/>
</dbReference>
<dbReference type="Pfam" id="PF04536">
    <property type="entry name" value="TPM_phosphatase"/>
    <property type="match status" value="1"/>
</dbReference>
<evidence type="ECO:0000259" key="3">
    <source>
        <dbReference type="Pfam" id="PF04536"/>
    </source>
</evidence>
<evidence type="ECO:0000313" key="5">
    <source>
        <dbReference type="Proteomes" id="UP000298458"/>
    </source>
</evidence>
<evidence type="ECO:0000313" key="4">
    <source>
        <dbReference type="EMBL" id="TGK12456.1"/>
    </source>
</evidence>
<keyword evidence="2" id="KW-0812">Transmembrane</keyword>
<dbReference type="Proteomes" id="UP000298458">
    <property type="component" value="Unassembled WGS sequence"/>
</dbReference>
<keyword evidence="5" id="KW-1185">Reference proteome</keyword>
<dbReference type="Gene3D" id="3.10.310.50">
    <property type="match status" value="1"/>
</dbReference>
<reference evidence="4" key="1">
    <citation type="journal article" date="2019" name="PLoS Negl. Trop. Dis.">
        <title>Revisiting the worldwide diversity of Leptospira species in the environment.</title>
        <authorList>
            <person name="Vincent A.T."/>
            <person name="Schiettekatte O."/>
            <person name="Bourhy P."/>
            <person name="Veyrier F.J."/>
            <person name="Picardeau M."/>
        </authorList>
    </citation>
    <scope>NUCLEOTIDE SEQUENCE [LARGE SCALE GENOMIC DNA]</scope>
    <source>
        <strain evidence="4">SSW15</strain>
    </source>
</reference>